<dbReference type="Pfam" id="PF07369">
    <property type="entry name" value="DUF1488"/>
    <property type="match status" value="1"/>
</dbReference>
<dbReference type="InterPro" id="IPR036692">
    <property type="entry name" value="Shew3726-like_sf"/>
</dbReference>
<dbReference type="PATRIC" id="fig|718251.5.peg.3006"/>
<protein>
    <submittedName>
        <fullName evidence="1">Putative periplasmic protein</fullName>
    </submittedName>
</protein>
<accession>A0A0H3DUN1</accession>
<dbReference type="AlphaFoldDB" id="A0A0H3DUN1"/>
<reference evidence="1 2" key="2">
    <citation type="journal article" date="2011" name="BMC Immunol.">
        <title>Comparison of static immersion and intravenous injection systems for exposure of zebrafish embryos to the natural pathogen Edwardsiella tarda.</title>
        <authorList>
            <person name="van Soest J.J."/>
            <person name="Stockhammer O.W."/>
            <person name="Ordas A."/>
            <person name="Bloemberg G.V."/>
            <person name="Spaink H.P."/>
            <person name="Meijer A.H."/>
        </authorList>
    </citation>
    <scope>NUCLEOTIDE SEQUENCE [LARGE SCALE GENOMIC DNA]</scope>
    <source>
        <strain evidence="1 2">FL6-60</strain>
    </source>
</reference>
<dbReference type="Gene3D" id="3.30.160.140">
    <property type="entry name" value="Shew3726-like"/>
    <property type="match status" value="1"/>
</dbReference>
<evidence type="ECO:0000313" key="2">
    <source>
        <dbReference type="Proteomes" id="UP000002230"/>
    </source>
</evidence>
<organism evidence="1 2">
    <name type="scientific">Edwardsiella tarda (strain FL6-60)</name>
    <dbReference type="NCBI Taxonomy" id="718251"/>
    <lineage>
        <taxon>Bacteria</taxon>
        <taxon>Pseudomonadati</taxon>
        <taxon>Pseudomonadota</taxon>
        <taxon>Gammaproteobacteria</taxon>
        <taxon>Enterobacterales</taxon>
        <taxon>Hafniaceae</taxon>
        <taxon>Edwardsiella</taxon>
    </lineage>
</organism>
<dbReference type="HOGENOM" id="CLU_190004_1_0_6"/>
<gene>
    <name evidence="1" type="ordered locus">ETAF_2881</name>
</gene>
<reference evidence="2" key="1">
    <citation type="submission" date="2010-08" db="EMBL/GenBank/DDBJ databases">
        <title>Genome comparisons of Edwardsiella bacteria analysed using deep sequencing technology.</title>
        <authorList>
            <person name="van Soest J.J."/>
            <person name="Henkel C.V."/>
            <person name="Jansen H.J."/>
            <person name="van den Hondel C.A.M.J.J."/>
            <person name="Bloemberg G.V."/>
            <person name="Meijer A.H."/>
            <person name="Spaink H.P."/>
        </authorList>
    </citation>
    <scope>NUCLEOTIDE SEQUENCE [LARGE SCALE GENOMIC DNA]</scope>
    <source>
        <strain evidence="2">FL6-60</strain>
    </source>
</reference>
<sequence length="93" mass="10666">MNQSILFPELEQWQASSSTITFPAMVNGFQVTCAIRWGDLQVLAARMGAGEAHQVPLTLFQTLRWQLEEYAEQEIIDEAYDDQGWVWISACER</sequence>
<keyword evidence="2" id="KW-1185">Reference proteome</keyword>
<dbReference type="InterPro" id="IPR009962">
    <property type="entry name" value="DUF1488"/>
</dbReference>
<dbReference type="KEGG" id="etd:ETAF_2881"/>
<proteinExistence type="predicted"/>
<dbReference type="SUPFAM" id="SSF160272">
    <property type="entry name" value="Shew3726-like"/>
    <property type="match status" value="1"/>
</dbReference>
<dbReference type="Proteomes" id="UP000002230">
    <property type="component" value="Chromosome"/>
</dbReference>
<evidence type="ECO:0000313" key="1">
    <source>
        <dbReference type="EMBL" id="ADM42983.1"/>
    </source>
</evidence>
<dbReference type="EMBL" id="CP002154">
    <property type="protein sequence ID" value="ADM42983.1"/>
    <property type="molecule type" value="Genomic_DNA"/>
</dbReference>
<name>A0A0H3DUN1_EDWTF</name>